<dbReference type="EMBL" id="CAJVQA010000132">
    <property type="protein sequence ID" value="CAG8457584.1"/>
    <property type="molecule type" value="Genomic_DNA"/>
</dbReference>
<accession>A0A9N8YY54</accession>
<dbReference type="GO" id="GO:0005737">
    <property type="term" value="C:cytoplasm"/>
    <property type="evidence" value="ECO:0007669"/>
    <property type="project" value="UniProtKB-SubCell"/>
</dbReference>
<dbReference type="GO" id="GO:0042162">
    <property type="term" value="F:telomeric DNA binding"/>
    <property type="evidence" value="ECO:0007669"/>
    <property type="project" value="TreeGrafter"/>
</dbReference>
<dbReference type="SUPFAM" id="SSF48452">
    <property type="entry name" value="TPR-like"/>
    <property type="match status" value="1"/>
</dbReference>
<dbReference type="GO" id="GO:0005697">
    <property type="term" value="C:telomerase holoenzyme complex"/>
    <property type="evidence" value="ECO:0007669"/>
    <property type="project" value="TreeGrafter"/>
</dbReference>
<evidence type="ECO:0000256" key="4">
    <source>
        <dbReference type="ARBA" id="ARBA00023242"/>
    </source>
</evidence>
<dbReference type="InterPro" id="IPR002716">
    <property type="entry name" value="PIN_dom"/>
</dbReference>
<organism evidence="8 9">
    <name type="scientific">Cetraspora pellucida</name>
    <dbReference type="NCBI Taxonomy" id="1433469"/>
    <lineage>
        <taxon>Eukaryota</taxon>
        <taxon>Fungi</taxon>
        <taxon>Fungi incertae sedis</taxon>
        <taxon>Mucoromycota</taxon>
        <taxon>Glomeromycotina</taxon>
        <taxon>Glomeromycetes</taxon>
        <taxon>Diversisporales</taxon>
        <taxon>Gigasporaceae</taxon>
        <taxon>Cetraspora</taxon>
    </lineage>
</organism>
<comment type="subcellular location">
    <subcellularLocation>
        <location evidence="2">Cytoplasm</location>
    </subcellularLocation>
    <subcellularLocation>
        <location evidence="1">Nucleus</location>
    </subcellularLocation>
</comment>
<comment type="caution">
    <text evidence="8">The sequence shown here is derived from an EMBL/GenBank/DDBJ whole genome shotgun (WGS) entry which is preliminary data.</text>
</comment>
<evidence type="ECO:0000256" key="2">
    <source>
        <dbReference type="ARBA" id="ARBA00004496"/>
    </source>
</evidence>
<evidence type="ECO:0000259" key="7">
    <source>
        <dbReference type="Pfam" id="PF13638"/>
    </source>
</evidence>
<gene>
    <name evidence="8" type="ORF">CPELLU_LOCUS466</name>
</gene>
<dbReference type="Pfam" id="PF13638">
    <property type="entry name" value="PIN_4"/>
    <property type="match status" value="1"/>
</dbReference>
<dbReference type="InterPro" id="IPR045153">
    <property type="entry name" value="Est1/Ebs1-like"/>
</dbReference>
<keyword evidence="3" id="KW-0963">Cytoplasm</keyword>
<dbReference type="Pfam" id="PF10374">
    <property type="entry name" value="EST1"/>
    <property type="match status" value="1"/>
</dbReference>
<feature type="domain" description="Telomerase activating protein Est1-like N-terminal" evidence="6">
    <location>
        <begin position="64"/>
        <end position="181"/>
    </location>
</feature>
<evidence type="ECO:0000256" key="3">
    <source>
        <dbReference type="ARBA" id="ARBA00022490"/>
    </source>
</evidence>
<sequence>MNIISEASDLERELKKQELEKRKADSPEKSAELVEETEFLRNSLKDVYEDILLSDLKFANEHNIEERLWRYVFYNYIEELRQKLRRIDKSEKSDEYQAVYLELCRYLDLGTGFYHTIINSLKIRENIDLDRVGIEIFKNTITTSPPAPRSASKLRRKELTAESIQRCLIRLGDFARYRETLLGSDMRRWEFSKQFYMKAARVYCEDGKAQAQLALLSMIRNNDLDVVYWYCFSLATKQPPGISADNLKIFYTKFSQRTRQSNLNTNVLDFERKFLITHRYLFEKDVEKNNDPICPFIVLPRRQSSKSGFIIEKDYIYSYFYGLGFTKLDSRTTELRNIESMTIGLGFGFLVPVIENINLAWDSEDGSNSTVLECLPAVSIWCQYLGTLMDLLSQLYSYSKSIEKENERIAGIFLTNMRNFFKSFVSILNNSKICDLLGANHDPAELARHFIFEDMEFLGKKERQQRIMKLMAQQRLKDEIDTMENKLQKFGVSTHRSNISPNHIPMVLPESTVSKPKVSQKQCVVDVSVILNHLNSVKNWVADEKCTVIVPLDVIDSLDLIKKGNNQENVRAREAIRFLDQIGSQRNHEQFIRAQRENEKLSHWTSAEEFLVEESFRQNSLHVYQNEKIENSITDEKPITDIPQEFRPILSCWLYFARLANIDDILFVTENQELTKYAKMFGVPVVGVGNI</sequence>
<evidence type="ECO:0000259" key="5">
    <source>
        <dbReference type="Pfam" id="PF10373"/>
    </source>
</evidence>
<evidence type="ECO:0000313" key="8">
    <source>
        <dbReference type="EMBL" id="CAG8457584.1"/>
    </source>
</evidence>
<keyword evidence="9" id="KW-1185">Reference proteome</keyword>
<dbReference type="GO" id="GO:0000184">
    <property type="term" value="P:nuclear-transcribed mRNA catabolic process, nonsense-mediated decay"/>
    <property type="evidence" value="ECO:0007669"/>
    <property type="project" value="TreeGrafter"/>
</dbReference>
<dbReference type="Gene3D" id="3.40.50.1010">
    <property type="entry name" value="5'-nuclease"/>
    <property type="match status" value="1"/>
</dbReference>
<dbReference type="GO" id="GO:0070034">
    <property type="term" value="F:telomerase RNA binding"/>
    <property type="evidence" value="ECO:0007669"/>
    <property type="project" value="TreeGrafter"/>
</dbReference>
<feature type="domain" description="DNA/RNA-binding" evidence="5">
    <location>
        <begin position="192"/>
        <end position="459"/>
    </location>
</feature>
<dbReference type="OrthoDB" id="69928at2759"/>
<evidence type="ECO:0000259" key="6">
    <source>
        <dbReference type="Pfam" id="PF10374"/>
    </source>
</evidence>
<dbReference type="Proteomes" id="UP000789759">
    <property type="component" value="Unassembled WGS sequence"/>
</dbReference>
<dbReference type="AlphaFoldDB" id="A0A9N8YY54"/>
<evidence type="ECO:0000313" key="9">
    <source>
        <dbReference type="Proteomes" id="UP000789759"/>
    </source>
</evidence>
<name>A0A9N8YY54_9GLOM</name>
<dbReference type="Pfam" id="PF10373">
    <property type="entry name" value="EST1_DNA_bind"/>
    <property type="match status" value="1"/>
</dbReference>
<dbReference type="PANTHER" id="PTHR15696:SF0">
    <property type="entry name" value="TELOMERASE-BINDING PROTEIN EST1A"/>
    <property type="match status" value="1"/>
</dbReference>
<dbReference type="InterPro" id="IPR018834">
    <property type="entry name" value="DNA/RNA-bd_Est1-type"/>
</dbReference>
<protein>
    <submittedName>
        <fullName evidence="8">15703_t:CDS:1</fullName>
    </submittedName>
</protein>
<dbReference type="PANTHER" id="PTHR15696">
    <property type="entry name" value="SMG-7 SUPPRESSOR WITH MORPHOLOGICAL EFFECT ON GENITALIA PROTEIN 7"/>
    <property type="match status" value="1"/>
</dbReference>
<proteinExistence type="predicted"/>
<evidence type="ECO:0000256" key="1">
    <source>
        <dbReference type="ARBA" id="ARBA00004123"/>
    </source>
</evidence>
<dbReference type="InterPro" id="IPR011990">
    <property type="entry name" value="TPR-like_helical_dom_sf"/>
</dbReference>
<keyword evidence="4" id="KW-0539">Nucleus</keyword>
<dbReference type="InterPro" id="IPR019458">
    <property type="entry name" value="Est1-like_N"/>
</dbReference>
<dbReference type="Gene3D" id="1.25.40.10">
    <property type="entry name" value="Tetratricopeptide repeat domain"/>
    <property type="match status" value="1"/>
</dbReference>
<feature type="domain" description="PIN" evidence="7">
    <location>
        <begin position="523"/>
        <end position="686"/>
    </location>
</feature>
<reference evidence="8" key="1">
    <citation type="submission" date="2021-06" db="EMBL/GenBank/DDBJ databases">
        <authorList>
            <person name="Kallberg Y."/>
            <person name="Tangrot J."/>
            <person name="Rosling A."/>
        </authorList>
    </citation>
    <scope>NUCLEOTIDE SEQUENCE</scope>
    <source>
        <strain evidence="8">FL966</strain>
    </source>
</reference>